<dbReference type="AlphaFoldDB" id="A0A9X1FY88"/>
<sequence length="203" mass="22787">MLYLAENVHFAEVEDCGVLLDMRQDAYHFLDPRNCAAFVQALRAEATENDVSAACLAQRLLSRTRPQPQPQSHPAPARRASVFSALTTMRQTTRCHRKDGILACWAQSNRAPATKLRATGGIDHAVNAFLRAENLFDFGRSTDDCLLRSLSLQRYLRQAGYDSRHVIGVKIYPFNAHAWVEYADQPLLNDAEDIAPYTRILVG</sequence>
<comment type="caution">
    <text evidence="2">The sequence shown here is derived from an EMBL/GenBank/DDBJ whole genome shotgun (WGS) entry which is preliminary data.</text>
</comment>
<gene>
    <name evidence="2" type="ORF">KX928_19420</name>
</gene>
<name>A0A9X1FY88_9RHOB</name>
<dbReference type="NCBIfam" id="NF033537">
    <property type="entry name" value="lasso_biosyn_B2"/>
    <property type="match status" value="1"/>
</dbReference>
<reference evidence="2" key="1">
    <citation type="submission" date="2021-07" db="EMBL/GenBank/DDBJ databases">
        <title>Roseobacter insulae sp. nov., isolated from a tidal flat.</title>
        <authorList>
            <person name="Park S."/>
            <person name="Yoon J.-H."/>
        </authorList>
    </citation>
    <scope>NUCLEOTIDE SEQUENCE</scope>
    <source>
        <strain evidence="2">YSTF-M11</strain>
    </source>
</reference>
<accession>A0A9X1FY88</accession>
<dbReference type="RefSeq" id="WP_219506043.1">
    <property type="nucleotide sequence ID" value="NZ_JAHXDN010000006.1"/>
</dbReference>
<dbReference type="EMBL" id="JAHXDN010000006">
    <property type="protein sequence ID" value="MBW4709959.1"/>
    <property type="molecule type" value="Genomic_DNA"/>
</dbReference>
<evidence type="ECO:0000313" key="2">
    <source>
        <dbReference type="EMBL" id="MBW4709959.1"/>
    </source>
</evidence>
<evidence type="ECO:0000259" key="1">
    <source>
        <dbReference type="Pfam" id="PF13471"/>
    </source>
</evidence>
<protein>
    <submittedName>
        <fullName evidence="2">Lasso peptide biosynthesis B2 protein</fullName>
    </submittedName>
</protein>
<evidence type="ECO:0000313" key="3">
    <source>
        <dbReference type="Proteomes" id="UP001138661"/>
    </source>
</evidence>
<keyword evidence="3" id="KW-1185">Reference proteome</keyword>
<proteinExistence type="predicted"/>
<dbReference type="Proteomes" id="UP001138661">
    <property type="component" value="Unassembled WGS sequence"/>
</dbReference>
<feature type="domain" description="Microcin J25-processing protein McjB C-terminal" evidence="1">
    <location>
        <begin position="109"/>
        <end position="201"/>
    </location>
</feature>
<dbReference type="Pfam" id="PF13471">
    <property type="entry name" value="Transglut_core3"/>
    <property type="match status" value="1"/>
</dbReference>
<organism evidence="2 3">
    <name type="scientific">Roseobacter insulae</name>
    <dbReference type="NCBI Taxonomy" id="2859783"/>
    <lineage>
        <taxon>Bacteria</taxon>
        <taxon>Pseudomonadati</taxon>
        <taxon>Pseudomonadota</taxon>
        <taxon>Alphaproteobacteria</taxon>
        <taxon>Rhodobacterales</taxon>
        <taxon>Roseobacteraceae</taxon>
        <taxon>Roseobacter</taxon>
    </lineage>
</organism>
<dbReference type="InterPro" id="IPR032708">
    <property type="entry name" value="McjB_C"/>
</dbReference>
<dbReference type="InterPro" id="IPR053521">
    <property type="entry name" value="McjB-like"/>
</dbReference>